<dbReference type="Proteomes" id="UP000823486">
    <property type="component" value="Unassembled WGS sequence"/>
</dbReference>
<keyword evidence="4 6" id="KW-0807">Transducer</keyword>
<evidence type="ECO:0000313" key="11">
    <source>
        <dbReference type="Proteomes" id="UP000823486"/>
    </source>
</evidence>
<organism evidence="10 11">
    <name type="scientific">Peribacillus deserti</name>
    <dbReference type="NCBI Taxonomy" id="673318"/>
    <lineage>
        <taxon>Bacteria</taxon>
        <taxon>Bacillati</taxon>
        <taxon>Bacillota</taxon>
        <taxon>Bacilli</taxon>
        <taxon>Bacillales</taxon>
        <taxon>Bacillaceae</taxon>
        <taxon>Peribacillus</taxon>
    </lineage>
</organism>
<dbReference type="InterPro" id="IPR004090">
    <property type="entry name" value="Chemotax_Me-accpt_rcpt"/>
</dbReference>
<dbReference type="InterPro" id="IPR003660">
    <property type="entry name" value="HAMP_dom"/>
</dbReference>
<evidence type="ECO:0000259" key="8">
    <source>
        <dbReference type="PROSITE" id="PS50111"/>
    </source>
</evidence>
<gene>
    <name evidence="10" type="ORF">JOC77_000336</name>
</gene>
<keyword evidence="7" id="KW-0812">Transmembrane</keyword>
<evidence type="ECO:0000313" key="10">
    <source>
        <dbReference type="EMBL" id="MBM7690933.1"/>
    </source>
</evidence>
<dbReference type="InterPro" id="IPR004089">
    <property type="entry name" value="MCPsignal_dom"/>
</dbReference>
<reference evidence="10 11" key="1">
    <citation type="submission" date="2021-01" db="EMBL/GenBank/DDBJ databases">
        <title>Genomic Encyclopedia of Type Strains, Phase IV (KMG-IV): sequencing the most valuable type-strain genomes for metagenomic binning, comparative biology and taxonomic classification.</title>
        <authorList>
            <person name="Goeker M."/>
        </authorList>
    </citation>
    <scope>NUCLEOTIDE SEQUENCE [LARGE SCALE GENOMIC DNA]</scope>
    <source>
        <strain evidence="10 11">DSM 105482</strain>
    </source>
</reference>
<evidence type="ECO:0000256" key="5">
    <source>
        <dbReference type="ARBA" id="ARBA00029447"/>
    </source>
</evidence>
<comment type="subcellular location">
    <subcellularLocation>
        <location evidence="1">Cell membrane</location>
    </subcellularLocation>
</comment>
<evidence type="ECO:0000256" key="1">
    <source>
        <dbReference type="ARBA" id="ARBA00004236"/>
    </source>
</evidence>
<accession>A0ABS2QCQ0</accession>
<evidence type="ECO:0000256" key="3">
    <source>
        <dbReference type="ARBA" id="ARBA00023136"/>
    </source>
</evidence>
<sequence length="549" mass="59709">MKLKQKILLLALVPLLLSVCIIAFNILQLKSLKSSTETIVQMLVNVEELNSSAKSLSKSLGAYSLNVSASNANDINEDLKKTKTVYNKLDEHITDQEQKEKIQNIDKKYKELASAAVKTVTEENQAEAKRQSFRTKGMVNDVIELKKMINTEYTTMQINLKNQIDWMVTFSITAALILIAGCAAAAFIYAERIVKPIREITKHAEEIAQGNLAVHDMTVRTSDEIFTLNQAFQRMSGNLRELIEQVGNSSSQVAASAEELMASADETMRGTEQITASIQQVSAGAEQQTMKSEESAHAVFETTQEVVKIADNAEAVLHLTASVNENTNLGSHLVKETLNSMNLIHGSVEETDQVLNELNKRSAEIGDILGLITDIADQTNLLALNAAIEAARAGEAGKGFSVVAAEVRKLAEQTRSSVTHISEITSVMQKDTKKSVASILFVKEKVGDGLKVASETQNRFEDILSSVQNVTEQIKEITSASSKISTDVSMVSERVNEMSGVAHSASHHAVEVAAASEEQLASMEEVSAAASSLAHLAEELQSTVSKFRL</sequence>
<evidence type="ECO:0000256" key="4">
    <source>
        <dbReference type="ARBA" id="ARBA00023224"/>
    </source>
</evidence>
<name>A0ABS2QCQ0_9BACI</name>
<dbReference type="PRINTS" id="PR00260">
    <property type="entry name" value="CHEMTRNSDUCR"/>
</dbReference>
<keyword evidence="11" id="KW-1185">Reference proteome</keyword>
<feature type="transmembrane region" description="Helical" evidence="7">
    <location>
        <begin position="166"/>
        <end position="190"/>
    </location>
</feature>
<feature type="domain" description="Methyl-accepting transducer" evidence="8">
    <location>
        <begin position="263"/>
        <end position="534"/>
    </location>
</feature>
<evidence type="ECO:0000256" key="2">
    <source>
        <dbReference type="ARBA" id="ARBA00022475"/>
    </source>
</evidence>
<keyword evidence="2" id="KW-1003">Cell membrane</keyword>
<dbReference type="Pfam" id="PF00672">
    <property type="entry name" value="HAMP"/>
    <property type="match status" value="1"/>
</dbReference>
<dbReference type="EMBL" id="JAFBFI010000001">
    <property type="protein sequence ID" value="MBM7690933.1"/>
    <property type="molecule type" value="Genomic_DNA"/>
</dbReference>
<comment type="similarity">
    <text evidence="5">Belongs to the methyl-accepting chemotaxis (MCP) protein family.</text>
</comment>
<dbReference type="PANTHER" id="PTHR32089">
    <property type="entry name" value="METHYL-ACCEPTING CHEMOTAXIS PROTEIN MCPB"/>
    <property type="match status" value="1"/>
</dbReference>
<keyword evidence="7" id="KW-1133">Transmembrane helix</keyword>
<evidence type="ECO:0000259" key="9">
    <source>
        <dbReference type="PROSITE" id="PS50885"/>
    </source>
</evidence>
<dbReference type="Gene3D" id="1.10.287.950">
    <property type="entry name" value="Methyl-accepting chemotaxis protein"/>
    <property type="match status" value="1"/>
</dbReference>
<comment type="caution">
    <text evidence="10">The sequence shown here is derived from an EMBL/GenBank/DDBJ whole genome shotgun (WGS) entry which is preliminary data.</text>
</comment>
<feature type="domain" description="HAMP" evidence="9">
    <location>
        <begin position="191"/>
        <end position="244"/>
    </location>
</feature>
<protein>
    <submittedName>
        <fullName evidence="10">Methyl-accepting chemotaxis protein</fullName>
    </submittedName>
</protein>
<dbReference type="PROSITE" id="PS50111">
    <property type="entry name" value="CHEMOTAXIS_TRANSDUC_2"/>
    <property type="match status" value="1"/>
</dbReference>
<dbReference type="CDD" id="cd06225">
    <property type="entry name" value="HAMP"/>
    <property type="match status" value="1"/>
</dbReference>
<dbReference type="RefSeq" id="WP_204537702.1">
    <property type="nucleotide sequence ID" value="NZ_JAFBFI010000001.1"/>
</dbReference>
<proteinExistence type="inferred from homology"/>
<dbReference type="SMART" id="SM00283">
    <property type="entry name" value="MA"/>
    <property type="match status" value="1"/>
</dbReference>
<evidence type="ECO:0000256" key="6">
    <source>
        <dbReference type="PROSITE-ProRule" id="PRU00284"/>
    </source>
</evidence>
<dbReference type="SUPFAM" id="SSF58104">
    <property type="entry name" value="Methyl-accepting chemotaxis protein (MCP) signaling domain"/>
    <property type="match status" value="1"/>
</dbReference>
<keyword evidence="3 7" id="KW-0472">Membrane</keyword>
<evidence type="ECO:0000256" key="7">
    <source>
        <dbReference type="SAM" id="Phobius"/>
    </source>
</evidence>
<dbReference type="PROSITE" id="PS50885">
    <property type="entry name" value="HAMP"/>
    <property type="match status" value="1"/>
</dbReference>
<dbReference type="CDD" id="cd11386">
    <property type="entry name" value="MCP_signal"/>
    <property type="match status" value="1"/>
</dbReference>
<dbReference type="Gene3D" id="6.10.340.10">
    <property type="match status" value="1"/>
</dbReference>
<dbReference type="Pfam" id="PF00015">
    <property type="entry name" value="MCPsignal"/>
    <property type="match status" value="1"/>
</dbReference>
<dbReference type="PANTHER" id="PTHR32089:SF112">
    <property type="entry name" value="LYSOZYME-LIKE PROTEIN-RELATED"/>
    <property type="match status" value="1"/>
</dbReference>
<dbReference type="SMART" id="SM00304">
    <property type="entry name" value="HAMP"/>
    <property type="match status" value="1"/>
</dbReference>